<dbReference type="InterPro" id="IPR004629">
    <property type="entry name" value="WecG_TagA_CpsF"/>
</dbReference>
<keyword evidence="2" id="KW-0808">Transferase</keyword>
<evidence type="ECO:0000313" key="3">
    <source>
        <dbReference type="EMBL" id="KKL67334.1"/>
    </source>
</evidence>
<dbReference type="AlphaFoldDB" id="A0A0F9E024"/>
<dbReference type="EMBL" id="LAZR01026896">
    <property type="protein sequence ID" value="KKL67334.1"/>
    <property type="molecule type" value="Genomic_DNA"/>
</dbReference>
<dbReference type="CDD" id="cd06533">
    <property type="entry name" value="Glyco_transf_WecG_TagA"/>
    <property type="match status" value="1"/>
</dbReference>
<proteinExistence type="predicted"/>
<protein>
    <submittedName>
        <fullName evidence="3">Uncharacterized protein</fullName>
    </submittedName>
</protein>
<dbReference type="NCBIfam" id="TIGR00696">
    <property type="entry name" value="wecG_tagA_cpsF"/>
    <property type="match status" value="1"/>
</dbReference>
<evidence type="ECO:0000256" key="1">
    <source>
        <dbReference type="ARBA" id="ARBA00022676"/>
    </source>
</evidence>
<dbReference type="Pfam" id="PF03808">
    <property type="entry name" value="Glyco_tran_WecG"/>
    <property type="match status" value="1"/>
</dbReference>
<gene>
    <name evidence="3" type="ORF">LCGC14_2136020</name>
</gene>
<evidence type="ECO:0000256" key="2">
    <source>
        <dbReference type="ARBA" id="ARBA00022679"/>
    </source>
</evidence>
<name>A0A0F9E024_9ZZZZ</name>
<dbReference type="PANTHER" id="PTHR34136">
    <property type="match status" value="1"/>
</dbReference>
<accession>A0A0F9E024</accession>
<dbReference type="PANTHER" id="PTHR34136:SF1">
    <property type="entry name" value="UDP-N-ACETYL-D-MANNOSAMINURONIC ACID TRANSFERASE"/>
    <property type="match status" value="1"/>
</dbReference>
<sequence>MKDKDSGIWPCKNLVFGVGISATTYDELLESVIEAVKRKRPACISHLAVHGLVTSSQERELRQILNEFDVVAPDGMPVRLALNMLYGAQLPDRVYGPEFTLRVCERAAADGIGVFLYGSYPQVVDDLRANLLKRYPRLRIVGSEPSIFRPLTEAEDKDLVTRINESGAGVVFLGLGCPLQERFAYEHRAKIKAVQICVGAAFDFHSRNKKMAPAWIQRNSLEWLYRLVQEPRRLCGRYLVTNTIFLSKLILQLSGLKKHKWPILDKR</sequence>
<organism evidence="3">
    <name type="scientific">marine sediment metagenome</name>
    <dbReference type="NCBI Taxonomy" id="412755"/>
    <lineage>
        <taxon>unclassified sequences</taxon>
        <taxon>metagenomes</taxon>
        <taxon>ecological metagenomes</taxon>
    </lineage>
</organism>
<reference evidence="3" key="1">
    <citation type="journal article" date="2015" name="Nature">
        <title>Complex archaea that bridge the gap between prokaryotes and eukaryotes.</title>
        <authorList>
            <person name="Spang A."/>
            <person name="Saw J.H."/>
            <person name="Jorgensen S.L."/>
            <person name="Zaremba-Niedzwiedzka K."/>
            <person name="Martijn J."/>
            <person name="Lind A.E."/>
            <person name="van Eijk R."/>
            <person name="Schleper C."/>
            <person name="Guy L."/>
            <person name="Ettema T.J."/>
        </authorList>
    </citation>
    <scope>NUCLEOTIDE SEQUENCE</scope>
</reference>
<dbReference type="GO" id="GO:0016758">
    <property type="term" value="F:hexosyltransferase activity"/>
    <property type="evidence" value="ECO:0007669"/>
    <property type="project" value="TreeGrafter"/>
</dbReference>
<keyword evidence="1" id="KW-0328">Glycosyltransferase</keyword>
<comment type="caution">
    <text evidence="3">The sequence shown here is derived from an EMBL/GenBank/DDBJ whole genome shotgun (WGS) entry which is preliminary data.</text>
</comment>